<dbReference type="EMBL" id="VIEB01000777">
    <property type="protein sequence ID" value="TQD81154.1"/>
    <property type="molecule type" value="Genomic_DNA"/>
</dbReference>
<organism evidence="1 2">
    <name type="scientific">Malus baccata</name>
    <name type="common">Siberian crab apple</name>
    <name type="synonym">Pyrus baccata</name>
    <dbReference type="NCBI Taxonomy" id="106549"/>
    <lineage>
        <taxon>Eukaryota</taxon>
        <taxon>Viridiplantae</taxon>
        <taxon>Streptophyta</taxon>
        <taxon>Embryophyta</taxon>
        <taxon>Tracheophyta</taxon>
        <taxon>Spermatophyta</taxon>
        <taxon>Magnoliopsida</taxon>
        <taxon>eudicotyledons</taxon>
        <taxon>Gunneridae</taxon>
        <taxon>Pentapetalae</taxon>
        <taxon>rosids</taxon>
        <taxon>fabids</taxon>
        <taxon>Rosales</taxon>
        <taxon>Rosaceae</taxon>
        <taxon>Amygdaloideae</taxon>
        <taxon>Maleae</taxon>
        <taxon>Malus</taxon>
    </lineage>
</organism>
<reference evidence="1 2" key="1">
    <citation type="journal article" date="2019" name="G3 (Bethesda)">
        <title>Sequencing of a Wild Apple (Malus baccata) Genome Unravels the Differences Between Cultivated and Wild Apple Species Regarding Disease Resistance and Cold Tolerance.</title>
        <authorList>
            <person name="Chen X."/>
        </authorList>
    </citation>
    <scope>NUCLEOTIDE SEQUENCE [LARGE SCALE GENOMIC DNA]</scope>
    <source>
        <strain evidence="2">cv. Shandingzi</strain>
        <tissue evidence="1">Leaves</tissue>
    </source>
</reference>
<evidence type="ECO:0000313" key="1">
    <source>
        <dbReference type="EMBL" id="TQD81154.1"/>
    </source>
</evidence>
<dbReference type="AlphaFoldDB" id="A0A540L3W4"/>
<accession>A0A540L3W4</accession>
<sequence>MIKKDEDNTASLDDLTEKEIGIFADWEKKFEAYPVIEVFHWWLQPHRRAHFHGLRLSSARISVVGDVEVLDGSGGDLQGCEC</sequence>
<dbReference type="Proteomes" id="UP000315295">
    <property type="component" value="Unassembled WGS sequence"/>
</dbReference>
<keyword evidence="2" id="KW-1185">Reference proteome</keyword>
<gene>
    <name evidence="1" type="ORF">C1H46_033299</name>
</gene>
<name>A0A540L3W4_MALBA</name>
<proteinExistence type="predicted"/>
<evidence type="ECO:0000313" key="2">
    <source>
        <dbReference type="Proteomes" id="UP000315295"/>
    </source>
</evidence>
<protein>
    <submittedName>
        <fullName evidence="1">Uncharacterized protein</fullName>
    </submittedName>
</protein>
<comment type="caution">
    <text evidence="1">The sequence shown here is derived from an EMBL/GenBank/DDBJ whole genome shotgun (WGS) entry which is preliminary data.</text>
</comment>